<dbReference type="Pfam" id="PF06985">
    <property type="entry name" value="HET"/>
    <property type="match status" value="1"/>
</dbReference>
<keyword evidence="1" id="KW-0040">ANK repeat</keyword>
<comment type="caution">
    <text evidence="3">The sequence shown here is derived from an EMBL/GenBank/DDBJ whole genome shotgun (WGS) entry which is preliminary data.</text>
</comment>
<dbReference type="InterPro" id="IPR010730">
    <property type="entry name" value="HET"/>
</dbReference>
<keyword evidence="4" id="KW-1185">Reference proteome</keyword>
<sequence length="973" mass="108672">MASSSRNNSRCRKPKTRGSFQFRRWEPGGSGSYGDCDIPEFNLDSVTRALLLGWDPNTTWTEDELVFPPAGFGCVEPTASGPWCHFNTAIHRALWLDQFDVAECLLTHGADINQLNALGRTVLHEALDIGLDTFYENIWTKQATWIVEHGADLNKKTETRTVLVTKDDLDGHEYESSQLGGISPLMMAMQLGSLEKVQRLVNAGVDVNMSIDDEARWKPLDLALMSRQLHIMQVLEQAGASLSVNMTENAYTGTINIEQLSQVQLQAKANNLLDFCLVRWHENLPNCEWNPIYRYILETVEFRSEWVSRDDMDTLQRYKSSNDAFFKVLSSLARTRNPYAVPESYCTLCTQMIAHYSESKEAVGPPFQHAATIKALEDTATPADMPDAPVELNISDLWNPKLQVKCGERSSCLALKYLSDDLVHDLLDHPDDPDLGTGSVRALSLGRTWISNCKRDHPRCQRPQDLSPPILPTRVLDIAAGTAVRPMVRLVETCGNMRGAYCALSYCWGKSQGVTTTKYNLKPHKVNIPLENLAATIQDAIVAALGLGFRYLWADSLCIVQDDPLDWDSEAEKMSLVYANATITISTMIGTDCGEGLFKQRALRQPTPIPFPATVGMYSRETQGDARPPILAVHPPTDIKFRGPIHSRGWTCQEQVLSTRILWYGPGHMQWECMSLYAADQSPSGITYQTNYSGKFPVTAIRTKEYVHRSIWPTLTIEEEQPFMTRGFHGHAKSTLLDEWENIVADYSKRSLSVSSDRIPAILGLAKAVAPGIKSEFIAGVWKGEHFLRSLLWRVDKPSSPPITPTNYPSWTWASADSTAIKYDLLQDAAEREVNWRASLISLDVLLQGKAQSGATGSVSIRGPLGKMNPAEIEWMDSSKSRLMWAVQGKPSIYYPDTAGGASWYLDIVKMGQGPAPRGYGKPRWPNGRPGSTVRLFLEPLDSFDPPRTFRRIGIGMFGWDANDVVMREVEIV</sequence>
<feature type="repeat" description="ANK" evidence="1">
    <location>
        <begin position="180"/>
        <end position="212"/>
    </location>
</feature>
<name>A0ABY6UW80_BIOOC</name>
<dbReference type="Proteomes" id="UP000766486">
    <property type="component" value="Unassembled WGS sequence"/>
</dbReference>
<dbReference type="SUPFAM" id="SSF48403">
    <property type="entry name" value="Ankyrin repeat"/>
    <property type="match status" value="1"/>
</dbReference>
<dbReference type="Gene3D" id="1.25.40.20">
    <property type="entry name" value="Ankyrin repeat-containing domain"/>
    <property type="match status" value="1"/>
</dbReference>
<dbReference type="SMART" id="SM00248">
    <property type="entry name" value="ANK"/>
    <property type="match status" value="3"/>
</dbReference>
<dbReference type="EMBL" id="CABFNS010000917">
    <property type="protein sequence ID" value="VUC35679.1"/>
    <property type="molecule type" value="Genomic_DNA"/>
</dbReference>
<dbReference type="InterPro" id="IPR002110">
    <property type="entry name" value="Ankyrin_rpt"/>
</dbReference>
<gene>
    <name evidence="3" type="ORF">CLO192961_LOCUS425225</name>
</gene>
<evidence type="ECO:0000256" key="1">
    <source>
        <dbReference type="PROSITE-ProRule" id="PRU00023"/>
    </source>
</evidence>
<protein>
    <recommendedName>
        <fullName evidence="2">Heterokaryon incompatibility domain-containing protein</fullName>
    </recommendedName>
</protein>
<evidence type="ECO:0000313" key="4">
    <source>
        <dbReference type="Proteomes" id="UP000766486"/>
    </source>
</evidence>
<feature type="repeat" description="ANK" evidence="1">
    <location>
        <begin position="85"/>
        <end position="117"/>
    </location>
</feature>
<dbReference type="InterPro" id="IPR036770">
    <property type="entry name" value="Ankyrin_rpt-contain_sf"/>
</dbReference>
<feature type="domain" description="Heterokaryon incompatibility" evidence="2">
    <location>
        <begin position="501"/>
        <end position="654"/>
    </location>
</feature>
<organism evidence="3 4">
    <name type="scientific">Bionectria ochroleuca</name>
    <name type="common">Gliocladium roseum</name>
    <dbReference type="NCBI Taxonomy" id="29856"/>
    <lineage>
        <taxon>Eukaryota</taxon>
        <taxon>Fungi</taxon>
        <taxon>Dikarya</taxon>
        <taxon>Ascomycota</taxon>
        <taxon>Pezizomycotina</taxon>
        <taxon>Sordariomycetes</taxon>
        <taxon>Hypocreomycetidae</taxon>
        <taxon>Hypocreales</taxon>
        <taxon>Bionectriaceae</taxon>
        <taxon>Clonostachys</taxon>
    </lineage>
</organism>
<reference evidence="3 4" key="1">
    <citation type="submission" date="2019-06" db="EMBL/GenBank/DDBJ databases">
        <authorList>
            <person name="Broberg M."/>
        </authorList>
    </citation>
    <scope>NUCLEOTIDE SEQUENCE [LARGE SCALE GENOMIC DNA]</scope>
</reference>
<accession>A0ABY6UW80</accession>
<dbReference type="Pfam" id="PF00023">
    <property type="entry name" value="Ank"/>
    <property type="match status" value="1"/>
</dbReference>
<dbReference type="PROSITE" id="PS50088">
    <property type="entry name" value="ANK_REPEAT"/>
    <property type="match status" value="2"/>
</dbReference>
<dbReference type="PANTHER" id="PTHR33112">
    <property type="entry name" value="DOMAIN PROTEIN, PUTATIVE-RELATED"/>
    <property type="match status" value="1"/>
</dbReference>
<proteinExistence type="predicted"/>
<dbReference type="PROSITE" id="PS50297">
    <property type="entry name" value="ANK_REP_REGION"/>
    <property type="match status" value="2"/>
</dbReference>
<dbReference type="PANTHER" id="PTHR33112:SF16">
    <property type="entry name" value="HETEROKARYON INCOMPATIBILITY DOMAIN-CONTAINING PROTEIN"/>
    <property type="match status" value="1"/>
</dbReference>
<evidence type="ECO:0000313" key="3">
    <source>
        <dbReference type="EMBL" id="VUC35679.1"/>
    </source>
</evidence>
<evidence type="ECO:0000259" key="2">
    <source>
        <dbReference type="Pfam" id="PF06985"/>
    </source>
</evidence>